<evidence type="ECO:0000313" key="4">
    <source>
        <dbReference type="EMBL" id="NKY98630.1"/>
    </source>
</evidence>
<dbReference type="Proteomes" id="UP000553209">
    <property type="component" value="Unassembled WGS sequence"/>
</dbReference>
<dbReference type="RefSeq" id="WP_061083022.1">
    <property type="nucleotide sequence ID" value="NZ_JAAXPG010000011.1"/>
</dbReference>
<protein>
    <submittedName>
        <fullName evidence="4">DUF1266 domain-containing protein</fullName>
    </submittedName>
</protein>
<dbReference type="InterPro" id="IPR009677">
    <property type="entry name" value="DUF1266"/>
</dbReference>
<keyword evidence="2" id="KW-0472">Membrane</keyword>
<evidence type="ECO:0000256" key="2">
    <source>
        <dbReference type="SAM" id="Phobius"/>
    </source>
</evidence>
<dbReference type="EMBL" id="JAAXPG010000011">
    <property type="protein sequence ID" value="NKY98630.1"/>
    <property type="molecule type" value="Genomic_DNA"/>
</dbReference>
<evidence type="ECO:0000256" key="1">
    <source>
        <dbReference type="SAM" id="MobiDB-lite"/>
    </source>
</evidence>
<dbReference type="Pfam" id="PF06889">
    <property type="entry name" value="DUF1266"/>
    <property type="match status" value="1"/>
</dbReference>
<keyword evidence="2" id="KW-1133">Transmembrane helix</keyword>
<keyword evidence="2" id="KW-0812">Transmembrane</keyword>
<organism evidence="4 5">
    <name type="scientific">Nocardiopsis alborubida</name>
    <dbReference type="NCBI Taxonomy" id="146802"/>
    <lineage>
        <taxon>Bacteria</taxon>
        <taxon>Bacillati</taxon>
        <taxon>Actinomycetota</taxon>
        <taxon>Actinomycetes</taxon>
        <taxon>Streptosporangiales</taxon>
        <taxon>Nocardiopsidaceae</taxon>
        <taxon>Nocardiopsis</taxon>
    </lineage>
</organism>
<reference evidence="4 5" key="1">
    <citation type="submission" date="2020-04" db="EMBL/GenBank/DDBJ databases">
        <title>MicrobeNet Type strains.</title>
        <authorList>
            <person name="Nicholson A.C."/>
        </authorList>
    </citation>
    <scope>NUCLEOTIDE SEQUENCE [LARGE SCALE GENOMIC DNA]</scope>
    <source>
        <strain evidence="4 5">ATCC 23612</strain>
    </source>
</reference>
<feature type="compositionally biased region" description="Basic and acidic residues" evidence="1">
    <location>
        <begin position="320"/>
        <end position="330"/>
    </location>
</feature>
<accession>A0A7X6MCX6</accession>
<proteinExistence type="predicted"/>
<gene>
    <name evidence="4" type="ORF">HGB44_13330</name>
</gene>
<feature type="region of interest" description="Disordered" evidence="1">
    <location>
        <begin position="309"/>
        <end position="330"/>
    </location>
</feature>
<feature type="transmembrane region" description="Helical" evidence="2">
    <location>
        <begin position="30"/>
        <end position="46"/>
    </location>
</feature>
<feature type="transmembrane region" description="Helical" evidence="2">
    <location>
        <begin position="6"/>
        <end position="23"/>
    </location>
</feature>
<evidence type="ECO:0000313" key="5">
    <source>
        <dbReference type="Proteomes" id="UP000553209"/>
    </source>
</evidence>
<name>A0A7X6MCX6_9ACTN</name>
<dbReference type="AlphaFoldDB" id="A0A7X6MCX6"/>
<sequence length="330" mass="35855">MLTAVAGIVGALVIGAWVVVAWGSQRRQPWLLTPVALLIVLLVAVGQPGWAFVPVVALVAGSFAELVVGSRESPALRTKDPDAPLSTERWAAAVAAPFRVALAEPWDVVARPSLRRPYQRMLERQWGVTDRESLLEAVDALLEELRTGPKLDLVVDLSAGVARSRLPRERGGQVTGAHVRLGEEQVARLRAVTGVAEADETVLIGAYQWWKSVHVIRLVCGGASLDWLSPVETQTLLRRVASDLQRRYASWQQLSMAFHAGYLLWPEKGVEGDHGGTDRVWAALGLLTEDERSPWNLLPWDMPLERVLPEGGAAATGSESRGDVRGESAA</sequence>
<feature type="domain" description="DUF1266" evidence="3">
    <location>
        <begin position="121"/>
        <end position="300"/>
    </location>
</feature>
<evidence type="ECO:0000259" key="3">
    <source>
        <dbReference type="Pfam" id="PF06889"/>
    </source>
</evidence>
<keyword evidence="5" id="KW-1185">Reference proteome</keyword>
<comment type="caution">
    <text evidence="4">The sequence shown here is derived from an EMBL/GenBank/DDBJ whole genome shotgun (WGS) entry which is preliminary data.</text>
</comment>